<comment type="caution">
    <text evidence="1">The sequence shown here is derived from an EMBL/GenBank/DDBJ whole genome shotgun (WGS) entry which is preliminary data.</text>
</comment>
<sequence>MSSTTSAKAGPLRTRTPGYRAARRLAGRALRRSDLAMRIARRLSGSAAPRTSGQHRSMAFRPGRYFVQDGARRLPVVVVVATGLTDGEAERIAREFEYAQMMTGSFRPLFVIDSADFAPFRSRGYVVERVMRAHELAVASPGDSYGEYLFSRLRSIASDYGAASIVPLPEGSAATLRGSTARLVGALAPA</sequence>
<gene>
    <name evidence="1" type="ORF">G1H10_14820</name>
</gene>
<dbReference type="Proteomes" id="UP000475214">
    <property type="component" value="Unassembled WGS sequence"/>
</dbReference>
<dbReference type="AlphaFoldDB" id="A0A6L9S7I9"/>
<proteinExistence type="predicted"/>
<dbReference type="RefSeq" id="WP_163739036.1">
    <property type="nucleotide sequence ID" value="NZ_JAAGOA010000009.1"/>
</dbReference>
<keyword evidence="2" id="KW-1185">Reference proteome</keyword>
<protein>
    <submittedName>
        <fullName evidence="1">Uncharacterized protein</fullName>
    </submittedName>
</protein>
<name>A0A6L9S7I9_9ACTN</name>
<evidence type="ECO:0000313" key="1">
    <source>
        <dbReference type="EMBL" id="NEE01445.1"/>
    </source>
</evidence>
<reference evidence="1 2" key="1">
    <citation type="submission" date="2020-02" db="EMBL/GenBank/DDBJ databases">
        <authorList>
            <person name="Li X.-J."/>
            <person name="Han X.-M."/>
        </authorList>
    </citation>
    <scope>NUCLEOTIDE SEQUENCE [LARGE SCALE GENOMIC DNA]</scope>
    <source>
        <strain evidence="1 2">CCTCC AB 2017055</strain>
    </source>
</reference>
<evidence type="ECO:0000313" key="2">
    <source>
        <dbReference type="Proteomes" id="UP000475214"/>
    </source>
</evidence>
<dbReference type="EMBL" id="JAAGOA010000009">
    <property type="protein sequence ID" value="NEE01445.1"/>
    <property type="molecule type" value="Genomic_DNA"/>
</dbReference>
<accession>A0A6L9S7I9</accession>
<organism evidence="1 2">
    <name type="scientific">Phytoactinopolyspora halotolerans</name>
    <dbReference type="NCBI Taxonomy" id="1981512"/>
    <lineage>
        <taxon>Bacteria</taxon>
        <taxon>Bacillati</taxon>
        <taxon>Actinomycetota</taxon>
        <taxon>Actinomycetes</taxon>
        <taxon>Jiangellales</taxon>
        <taxon>Jiangellaceae</taxon>
        <taxon>Phytoactinopolyspora</taxon>
    </lineage>
</organism>